<evidence type="ECO:0008006" key="4">
    <source>
        <dbReference type="Google" id="ProtNLM"/>
    </source>
</evidence>
<reference evidence="2 3" key="1">
    <citation type="submission" date="2019-12" db="EMBL/GenBank/DDBJ databases">
        <title>Defluviitalea raffinosedens, isolated from a biogas fermenter, genome sequencing and characterization.</title>
        <authorList>
            <person name="Rettenmaier R."/>
            <person name="Schneider M."/>
            <person name="Neuhaus K."/>
            <person name="Liebl W."/>
            <person name="Zverlov V."/>
        </authorList>
    </citation>
    <scope>NUCLEOTIDE SEQUENCE [LARGE SCALE GENOMIC DNA]</scope>
    <source>
        <strain evidence="2 3">249c-K6</strain>
    </source>
</reference>
<dbReference type="Proteomes" id="UP000483018">
    <property type="component" value="Unassembled WGS sequence"/>
</dbReference>
<proteinExistence type="predicted"/>
<feature type="transmembrane region" description="Helical" evidence="1">
    <location>
        <begin position="21"/>
        <end position="43"/>
    </location>
</feature>
<comment type="caution">
    <text evidence="2">The sequence shown here is derived from an EMBL/GenBank/DDBJ whole genome shotgun (WGS) entry which is preliminary data.</text>
</comment>
<keyword evidence="3" id="KW-1185">Reference proteome</keyword>
<evidence type="ECO:0000313" key="3">
    <source>
        <dbReference type="Proteomes" id="UP000483018"/>
    </source>
</evidence>
<protein>
    <recommendedName>
        <fullName evidence="4">Prepilin-type N-terminal cleavage/methylation domain-containing protein</fullName>
    </recommendedName>
</protein>
<evidence type="ECO:0000313" key="2">
    <source>
        <dbReference type="EMBL" id="KAE9637248.1"/>
    </source>
</evidence>
<dbReference type="OrthoDB" id="9837969at2"/>
<keyword evidence="1" id="KW-0472">Membrane</keyword>
<sequence length="341" mass="39250">MGKICKFFKDENEPGFSYIEVLVAVTIFSFSILSILTMSFSALKNAIFGRRCYEAAIMAQNLSEEIKKAIEKRLMNGELLEEGEEPKSLALFLNSNDTDYCIFNQAFNGKEYEYDVYIKQTETNQTQYQLMADQVLTLVHIDEGKKIEVPSLMPDTITELSLSPSNISIFNPYNCTNVPNFADYFNYNGSNWSIKMNYPADKIQVDLQEESTVPLNCKIVVRYVSSFPVSLVSDDRVEIYLDASEVDLEAFKLSIRLENNTKSNVLFIVYRRDEVNQLDKNIGIFPIQNDPEGNIFIERKTQTIPQNNYIIRIVVRDKKNGSKILKDMVDLYSHDYRIATY</sequence>
<accession>A0A7C8HK82</accession>
<gene>
    <name evidence="2" type="ORF">GND95_02110</name>
</gene>
<name>A0A7C8HK82_9FIRM</name>
<dbReference type="AlphaFoldDB" id="A0A7C8HK82"/>
<dbReference type="EMBL" id="WSLF01000001">
    <property type="protein sequence ID" value="KAE9637248.1"/>
    <property type="molecule type" value="Genomic_DNA"/>
</dbReference>
<dbReference type="RefSeq" id="WP_158739158.1">
    <property type="nucleotide sequence ID" value="NZ_WSLF01000001.1"/>
</dbReference>
<organism evidence="2 3">
    <name type="scientific">Defluviitalea raffinosedens</name>
    <dbReference type="NCBI Taxonomy" id="1450156"/>
    <lineage>
        <taxon>Bacteria</taxon>
        <taxon>Bacillati</taxon>
        <taxon>Bacillota</taxon>
        <taxon>Clostridia</taxon>
        <taxon>Lachnospirales</taxon>
        <taxon>Defluviitaleaceae</taxon>
        <taxon>Defluviitalea</taxon>
    </lineage>
</organism>
<keyword evidence="1" id="KW-1133">Transmembrane helix</keyword>
<keyword evidence="1" id="KW-0812">Transmembrane</keyword>
<evidence type="ECO:0000256" key="1">
    <source>
        <dbReference type="SAM" id="Phobius"/>
    </source>
</evidence>